<keyword evidence="3" id="KW-1185">Reference proteome</keyword>
<evidence type="ECO:0000256" key="1">
    <source>
        <dbReference type="SAM" id="MobiDB-lite"/>
    </source>
</evidence>
<feature type="compositionally biased region" description="Basic and acidic residues" evidence="1">
    <location>
        <begin position="11"/>
        <end position="27"/>
    </location>
</feature>
<protein>
    <submittedName>
        <fullName evidence="2">Uncharacterized protein</fullName>
    </submittedName>
</protein>
<sequence>KKAAPLTAQQQKEKRDARQEKQERMDAKVRKWMDDPNELANTMALEFDVKPRYILDIFFQGGAHMIHHQEVTNPYNAFKAMKAAELREAGESKDAQELHLDHWDEYNKLSEDDKKKIV</sequence>
<comment type="caution">
    <text evidence="2">The sequence shown here is derived from an EMBL/GenBank/DDBJ whole genome shotgun (WGS) entry which is preliminary data.</text>
</comment>
<proteinExistence type="predicted"/>
<evidence type="ECO:0000313" key="2">
    <source>
        <dbReference type="EMBL" id="KAJ7020930.1"/>
    </source>
</evidence>
<organism evidence="2 3">
    <name type="scientific">Mycena alexandri</name>
    <dbReference type="NCBI Taxonomy" id="1745969"/>
    <lineage>
        <taxon>Eukaryota</taxon>
        <taxon>Fungi</taxon>
        <taxon>Dikarya</taxon>
        <taxon>Basidiomycota</taxon>
        <taxon>Agaricomycotina</taxon>
        <taxon>Agaricomycetes</taxon>
        <taxon>Agaricomycetidae</taxon>
        <taxon>Agaricales</taxon>
        <taxon>Marasmiineae</taxon>
        <taxon>Mycenaceae</taxon>
        <taxon>Mycena</taxon>
    </lineage>
</organism>
<dbReference type="Proteomes" id="UP001218188">
    <property type="component" value="Unassembled WGS sequence"/>
</dbReference>
<evidence type="ECO:0000313" key="3">
    <source>
        <dbReference type="Proteomes" id="UP001218188"/>
    </source>
</evidence>
<reference evidence="2" key="1">
    <citation type="submission" date="2023-03" db="EMBL/GenBank/DDBJ databases">
        <title>Massive genome expansion in bonnet fungi (Mycena s.s.) driven by repeated elements and novel gene families across ecological guilds.</title>
        <authorList>
            <consortium name="Lawrence Berkeley National Laboratory"/>
            <person name="Harder C.B."/>
            <person name="Miyauchi S."/>
            <person name="Viragh M."/>
            <person name="Kuo A."/>
            <person name="Thoen E."/>
            <person name="Andreopoulos B."/>
            <person name="Lu D."/>
            <person name="Skrede I."/>
            <person name="Drula E."/>
            <person name="Henrissat B."/>
            <person name="Morin E."/>
            <person name="Kohler A."/>
            <person name="Barry K."/>
            <person name="LaButti K."/>
            <person name="Morin E."/>
            <person name="Salamov A."/>
            <person name="Lipzen A."/>
            <person name="Mereny Z."/>
            <person name="Hegedus B."/>
            <person name="Baldrian P."/>
            <person name="Stursova M."/>
            <person name="Weitz H."/>
            <person name="Taylor A."/>
            <person name="Grigoriev I.V."/>
            <person name="Nagy L.G."/>
            <person name="Martin F."/>
            <person name="Kauserud H."/>
        </authorList>
    </citation>
    <scope>NUCLEOTIDE SEQUENCE</scope>
    <source>
        <strain evidence="2">CBHHK200</strain>
    </source>
</reference>
<accession>A0AAD6WQ47</accession>
<feature type="region of interest" description="Disordered" evidence="1">
    <location>
        <begin position="1"/>
        <end position="27"/>
    </location>
</feature>
<name>A0AAD6WQ47_9AGAR</name>
<feature type="non-terminal residue" evidence="2">
    <location>
        <position position="118"/>
    </location>
</feature>
<feature type="non-terminal residue" evidence="2">
    <location>
        <position position="1"/>
    </location>
</feature>
<dbReference type="AlphaFoldDB" id="A0AAD6WQ47"/>
<gene>
    <name evidence="2" type="ORF">C8F04DRAFT_929748</name>
</gene>
<dbReference type="EMBL" id="JARJCM010000247">
    <property type="protein sequence ID" value="KAJ7020930.1"/>
    <property type="molecule type" value="Genomic_DNA"/>
</dbReference>